<dbReference type="GO" id="GO:0000902">
    <property type="term" value="P:cell morphogenesis"/>
    <property type="evidence" value="ECO:0007669"/>
    <property type="project" value="EnsemblFungi"/>
</dbReference>
<evidence type="ECO:0000256" key="8">
    <source>
        <dbReference type="ARBA" id="ARBA00022729"/>
    </source>
</evidence>
<keyword evidence="5" id="KW-0963">Cytoplasm</keyword>
<evidence type="ECO:0000256" key="10">
    <source>
        <dbReference type="ARBA" id="ARBA00022801"/>
    </source>
</evidence>
<dbReference type="STRING" id="1382522.W6MVQ4"/>
<dbReference type="FunFam" id="3.90.730.10:FF:000004">
    <property type="entry name" value="Ribonuclease T2-like"/>
    <property type="match status" value="1"/>
</dbReference>
<dbReference type="Pfam" id="PF00445">
    <property type="entry name" value="Ribonuclease_T2"/>
    <property type="match status" value="1"/>
</dbReference>
<feature type="active site" evidence="16">
    <location>
        <position position="155"/>
    </location>
</feature>
<gene>
    <name evidence="21" type="ORF">KUCA_T00006062001</name>
</gene>
<dbReference type="GO" id="GO:0005775">
    <property type="term" value="C:vacuolar lumen"/>
    <property type="evidence" value="ECO:0007669"/>
    <property type="project" value="UniProtKB-SubCell"/>
</dbReference>
<evidence type="ECO:0000256" key="3">
    <source>
        <dbReference type="ARBA" id="ARBA00007469"/>
    </source>
</evidence>
<dbReference type="EC" id="4.6.1.19" evidence="4"/>
<reference evidence="21" key="1">
    <citation type="submission" date="2013-12" db="EMBL/GenBank/DDBJ databases">
        <authorList>
            <person name="Genoscope - CEA"/>
        </authorList>
    </citation>
    <scope>NUCLEOTIDE SEQUENCE</scope>
    <source>
        <strain evidence="21">CBS 1993</strain>
    </source>
</reference>
<protein>
    <recommendedName>
        <fullName evidence="15">Ribonuclease T2-like</fullName>
        <ecNumber evidence="4">4.6.1.19</ecNumber>
    </recommendedName>
</protein>
<dbReference type="GO" id="GO:0005829">
    <property type="term" value="C:cytosol"/>
    <property type="evidence" value="ECO:0007669"/>
    <property type="project" value="EnsemblFungi"/>
</dbReference>
<keyword evidence="22" id="KW-1185">Reference proteome</keyword>
<evidence type="ECO:0000256" key="13">
    <source>
        <dbReference type="ARBA" id="ARBA00023239"/>
    </source>
</evidence>
<dbReference type="GO" id="GO:0005576">
    <property type="term" value="C:extracellular region"/>
    <property type="evidence" value="ECO:0007669"/>
    <property type="project" value="EnsemblFungi"/>
</dbReference>
<comment type="subcellular location">
    <subcellularLocation>
        <location evidence="2">Cytoplasm</location>
    </subcellularLocation>
    <subcellularLocation>
        <location evidence="1">Vacuole lumen</location>
    </subcellularLocation>
</comment>
<dbReference type="InterPro" id="IPR033697">
    <property type="entry name" value="Ribonuclease_T2_eukaryotic"/>
</dbReference>
<dbReference type="GO" id="GO:0006402">
    <property type="term" value="P:mRNA catabolic process"/>
    <property type="evidence" value="ECO:0007669"/>
    <property type="project" value="EnsemblFungi"/>
</dbReference>
<sequence length="413" mass="46268">MKLCFISLFLVISSLRPCLGFEFPFWRTPTVGEGLMLPLSAPEQCPLNPPLSCFNKTEVSNLCCFEYPGGILLQTQFWDYLPPVGPDDMFTLHGLWPDNCDGSYEQFCHNSETIQSGKKILEAFGEYDLLEKMNRIWKNFNGDDDSLWVHEFNKHGTCMTTLSPSCYDQSNYSVNQNVVDFYRASVDLYEQLPTFKWLSDNGIVPSEEQTYSKQQIEDTLSARFGQPVFVSCNRYHALQEVWYFHHLKGSITNGEYVPIPALANSKCPPEGIRFLPKSFKPSPTGGPPSQPKPTGGSGIDGYIKLTELPGCLIGNGRWYTSGTCARYKLIKAPFGGYNLKTSKGWCGIGATGDLECNPRIGPMQFGYDKERSLITYGGKLIWSADQTAGRFTQVPIYPGNTGDVTFKLKFESS</sequence>
<dbReference type="AlphaFoldDB" id="W6MVQ4"/>
<evidence type="ECO:0000313" key="22">
    <source>
        <dbReference type="Proteomes" id="UP000019384"/>
    </source>
</evidence>
<dbReference type="EMBL" id="HG793131">
    <property type="protein sequence ID" value="CDK30067.1"/>
    <property type="molecule type" value="Genomic_DNA"/>
</dbReference>
<feature type="chain" id="PRO_5004878639" description="Ribonuclease T2-like" evidence="19">
    <location>
        <begin position="21"/>
        <end position="413"/>
    </location>
</feature>
<dbReference type="OrthoDB" id="435754at2759"/>
<dbReference type="CDD" id="cd01061">
    <property type="entry name" value="RNase_T2_euk"/>
    <property type="match status" value="1"/>
</dbReference>
<feature type="domain" description="RNase T2-like C-terminal" evidence="20">
    <location>
        <begin position="307"/>
        <end position="409"/>
    </location>
</feature>
<evidence type="ECO:0000256" key="12">
    <source>
        <dbReference type="ARBA" id="ARBA00023180"/>
    </source>
</evidence>
<evidence type="ECO:0000256" key="18">
    <source>
        <dbReference type="SAM" id="MobiDB-lite"/>
    </source>
</evidence>
<dbReference type="Proteomes" id="UP000019384">
    <property type="component" value="Unassembled WGS sequence"/>
</dbReference>
<evidence type="ECO:0000313" key="21">
    <source>
        <dbReference type="EMBL" id="CDK30067.1"/>
    </source>
</evidence>
<organism evidence="21 22">
    <name type="scientific">Kuraishia capsulata CBS 1993</name>
    <dbReference type="NCBI Taxonomy" id="1382522"/>
    <lineage>
        <taxon>Eukaryota</taxon>
        <taxon>Fungi</taxon>
        <taxon>Dikarya</taxon>
        <taxon>Ascomycota</taxon>
        <taxon>Saccharomycotina</taxon>
        <taxon>Pichiomycetes</taxon>
        <taxon>Pichiales</taxon>
        <taxon>Pichiaceae</taxon>
        <taxon>Kuraishia</taxon>
    </lineage>
</organism>
<dbReference type="PROSITE" id="PS00531">
    <property type="entry name" value="RNASE_T2_2"/>
    <property type="match status" value="1"/>
</dbReference>
<evidence type="ECO:0000256" key="6">
    <source>
        <dbReference type="ARBA" id="ARBA00022554"/>
    </source>
</evidence>
<feature type="active site" evidence="16">
    <location>
        <position position="151"/>
    </location>
</feature>
<dbReference type="GO" id="GO:0033897">
    <property type="term" value="F:ribonuclease T2 activity"/>
    <property type="evidence" value="ECO:0007669"/>
    <property type="project" value="UniProtKB-EC"/>
</dbReference>
<dbReference type="GO" id="GO:0003723">
    <property type="term" value="F:RNA binding"/>
    <property type="evidence" value="ECO:0007669"/>
    <property type="project" value="InterPro"/>
</dbReference>
<keyword evidence="6" id="KW-0926">Vacuole</keyword>
<dbReference type="GO" id="GO:0000324">
    <property type="term" value="C:fungal-type vacuole"/>
    <property type="evidence" value="ECO:0007669"/>
    <property type="project" value="EnsemblFungi"/>
</dbReference>
<keyword evidence="12" id="KW-0325">Glycoprotein</keyword>
<feature type="region of interest" description="Disordered" evidence="18">
    <location>
        <begin position="278"/>
        <end position="298"/>
    </location>
</feature>
<dbReference type="InterPro" id="IPR036430">
    <property type="entry name" value="RNase_T2-like_sf"/>
</dbReference>
<evidence type="ECO:0000256" key="17">
    <source>
        <dbReference type="RuleBase" id="RU004328"/>
    </source>
</evidence>
<dbReference type="Gene3D" id="3.90.730.10">
    <property type="entry name" value="Ribonuclease T2-like"/>
    <property type="match status" value="1"/>
</dbReference>
<keyword evidence="9" id="KW-0255">Endonuclease</keyword>
<dbReference type="HOGENOM" id="CLU_037966_0_1_1"/>
<dbReference type="InterPro" id="IPR057328">
    <property type="entry name" value="RNaseT2L_C"/>
</dbReference>
<dbReference type="RefSeq" id="XP_022462045.1">
    <property type="nucleotide sequence ID" value="XM_022605463.1"/>
</dbReference>
<name>W6MVQ4_9ASCO</name>
<evidence type="ECO:0000256" key="16">
    <source>
        <dbReference type="PIRSR" id="PIRSR633697-1"/>
    </source>
</evidence>
<dbReference type="PROSITE" id="PS00530">
    <property type="entry name" value="RNASE_T2_1"/>
    <property type="match status" value="1"/>
</dbReference>
<evidence type="ECO:0000256" key="7">
    <source>
        <dbReference type="ARBA" id="ARBA00022722"/>
    </source>
</evidence>
<evidence type="ECO:0000256" key="15">
    <source>
        <dbReference type="ARBA" id="ARBA00071169"/>
    </source>
</evidence>
<evidence type="ECO:0000256" key="19">
    <source>
        <dbReference type="SAM" id="SignalP"/>
    </source>
</evidence>
<evidence type="ECO:0000256" key="14">
    <source>
        <dbReference type="ARBA" id="ARBA00025494"/>
    </source>
</evidence>
<evidence type="ECO:0000256" key="9">
    <source>
        <dbReference type="ARBA" id="ARBA00022759"/>
    </source>
</evidence>
<keyword evidence="11" id="KW-1015">Disulfide bond</keyword>
<feature type="signal peptide" evidence="19">
    <location>
        <begin position="1"/>
        <end position="20"/>
    </location>
</feature>
<feature type="active site" evidence="16">
    <location>
        <position position="93"/>
    </location>
</feature>
<dbReference type="SUPFAM" id="SSF55895">
    <property type="entry name" value="Ribonuclease Rh-like"/>
    <property type="match status" value="1"/>
</dbReference>
<dbReference type="PANTHER" id="PTHR11240">
    <property type="entry name" value="RIBONUCLEASE T2"/>
    <property type="match status" value="1"/>
</dbReference>
<dbReference type="GO" id="GO:0006915">
    <property type="term" value="P:apoptotic process"/>
    <property type="evidence" value="ECO:0007669"/>
    <property type="project" value="EnsemblFungi"/>
</dbReference>
<keyword evidence="10" id="KW-0378">Hydrolase</keyword>
<dbReference type="GeneID" id="34523433"/>
<dbReference type="Pfam" id="PF25488">
    <property type="entry name" value="RNaseT2L_C"/>
    <property type="match status" value="1"/>
</dbReference>
<evidence type="ECO:0000256" key="4">
    <source>
        <dbReference type="ARBA" id="ARBA00012571"/>
    </source>
</evidence>
<dbReference type="InterPro" id="IPR018188">
    <property type="entry name" value="RNase_T2_His_AS_1"/>
</dbReference>
<accession>W6MVQ4</accession>
<dbReference type="InterPro" id="IPR001568">
    <property type="entry name" value="RNase_T2-like"/>
</dbReference>
<dbReference type="PANTHER" id="PTHR11240:SF22">
    <property type="entry name" value="RIBONUCLEASE T2"/>
    <property type="match status" value="1"/>
</dbReference>
<keyword evidence="8 19" id="KW-0732">Signal</keyword>
<reference evidence="21" key="2">
    <citation type="submission" date="2014-02" db="EMBL/GenBank/DDBJ databases">
        <title>Complete DNA sequence of /Kuraishia capsulata/ illustrates novel genomic features among budding yeasts (/Saccharomycotina/).</title>
        <authorList>
            <person name="Morales L."/>
            <person name="Noel B."/>
            <person name="Porcel B."/>
            <person name="Marcet-Houben M."/>
            <person name="Hullo M-F."/>
            <person name="Sacerdot C."/>
            <person name="Tekaia F."/>
            <person name="Leh-Louis V."/>
            <person name="Despons L."/>
            <person name="Khanna V."/>
            <person name="Aury J-M."/>
            <person name="Barbe V."/>
            <person name="Couloux A."/>
            <person name="Labadie K."/>
            <person name="Pelletier E."/>
            <person name="Souciet J-L."/>
            <person name="Boekhout T."/>
            <person name="Gabaldon T."/>
            <person name="Wincker P."/>
            <person name="Dujon B."/>
        </authorList>
    </citation>
    <scope>NUCLEOTIDE SEQUENCE</scope>
    <source>
        <strain evidence="21">CBS 1993</strain>
    </source>
</reference>
<keyword evidence="13" id="KW-0456">Lyase</keyword>
<evidence type="ECO:0000256" key="5">
    <source>
        <dbReference type="ARBA" id="ARBA00022490"/>
    </source>
</evidence>
<evidence type="ECO:0000256" key="11">
    <source>
        <dbReference type="ARBA" id="ARBA00023157"/>
    </source>
</evidence>
<comment type="function">
    <text evidence="14">Rnase which modulates cell survival under stress conditions. Released from the vacuole to the cytoplasm during stress to promote tRNA and rRNA cleavage and to activate separately a downstream pathway that promotes cell death. Involved in cell size, vacuolar morphology and growth at high temperatures and high salt concentration.</text>
</comment>
<evidence type="ECO:0000256" key="2">
    <source>
        <dbReference type="ARBA" id="ARBA00004496"/>
    </source>
</evidence>
<evidence type="ECO:0000259" key="20">
    <source>
        <dbReference type="Pfam" id="PF25488"/>
    </source>
</evidence>
<evidence type="ECO:0000256" key="1">
    <source>
        <dbReference type="ARBA" id="ARBA00004410"/>
    </source>
</evidence>
<comment type="similarity">
    <text evidence="3 17">Belongs to the RNase T2 family.</text>
</comment>
<keyword evidence="7" id="KW-0540">Nuclease</keyword>
<dbReference type="GO" id="GO:0016787">
    <property type="term" value="F:hydrolase activity"/>
    <property type="evidence" value="ECO:0007669"/>
    <property type="project" value="UniProtKB-KW"/>
</dbReference>
<dbReference type="InterPro" id="IPR033130">
    <property type="entry name" value="RNase_T2_His_AS_2"/>
</dbReference>
<proteinExistence type="inferred from homology"/>